<dbReference type="EMBL" id="JAUIZM010000006">
    <property type="protein sequence ID" value="KAK1377799.1"/>
    <property type="molecule type" value="Genomic_DNA"/>
</dbReference>
<evidence type="ECO:0000256" key="1">
    <source>
        <dbReference type="ARBA" id="ARBA00002281"/>
    </source>
</evidence>
<keyword evidence="5" id="KW-1003">Cell membrane</keyword>
<accession>A0AAD8I283</accession>
<evidence type="ECO:0000256" key="7">
    <source>
        <dbReference type="ARBA" id="ARBA00023294"/>
    </source>
</evidence>
<dbReference type="AlphaFoldDB" id="A0AAD8I283"/>
<gene>
    <name evidence="9" type="ORF">POM88_024543</name>
</gene>
<evidence type="ECO:0000256" key="5">
    <source>
        <dbReference type="ARBA" id="ARBA00022475"/>
    </source>
</evidence>
<keyword evidence="4" id="KW-0813">Transport</keyword>
<reference evidence="9" key="2">
    <citation type="submission" date="2023-05" db="EMBL/GenBank/DDBJ databases">
        <authorList>
            <person name="Schelkunov M.I."/>
        </authorList>
    </citation>
    <scope>NUCLEOTIDE SEQUENCE</scope>
    <source>
        <strain evidence="9">Hsosn_3</strain>
        <tissue evidence="9">Leaf</tissue>
    </source>
</reference>
<dbReference type="InterPro" id="IPR039621">
    <property type="entry name" value="BG1-like"/>
</dbReference>
<feature type="compositionally biased region" description="Low complexity" evidence="8">
    <location>
        <begin position="180"/>
        <end position="190"/>
    </location>
</feature>
<dbReference type="PANTHER" id="PTHR33541:SF31">
    <property type="entry name" value="PROTEIN BIG GRAIN 1-LIKE A"/>
    <property type="match status" value="1"/>
</dbReference>
<name>A0AAD8I283_9APIA</name>
<keyword evidence="6" id="KW-0472">Membrane</keyword>
<comment type="function">
    <text evidence="1">Involved in auxin transport. Regulator of the auxin signaling pathway.</text>
</comment>
<dbReference type="Proteomes" id="UP001237642">
    <property type="component" value="Unassembled WGS sequence"/>
</dbReference>
<reference evidence="9" key="1">
    <citation type="submission" date="2023-02" db="EMBL/GenBank/DDBJ databases">
        <title>Genome of toxic invasive species Heracleum sosnowskyi carries increased number of genes despite the absence of recent whole-genome duplications.</title>
        <authorList>
            <person name="Schelkunov M."/>
            <person name="Shtratnikova V."/>
            <person name="Makarenko M."/>
            <person name="Klepikova A."/>
            <person name="Omelchenko D."/>
            <person name="Novikova G."/>
            <person name="Obukhova E."/>
            <person name="Bogdanov V."/>
            <person name="Penin A."/>
            <person name="Logacheva M."/>
        </authorList>
    </citation>
    <scope>NUCLEOTIDE SEQUENCE</scope>
    <source>
        <strain evidence="9">Hsosn_3</strain>
        <tissue evidence="9">Leaf</tissue>
    </source>
</reference>
<comment type="subcellular location">
    <subcellularLocation>
        <location evidence="2">Cell membrane</location>
    </subcellularLocation>
</comment>
<evidence type="ECO:0000256" key="3">
    <source>
        <dbReference type="ARBA" id="ARBA00010067"/>
    </source>
</evidence>
<sequence length="428" mass="48902">MDKSNWSDLPVDILIEIAHKLNYRGTIKFTLAWKSLIEDDCNWLGRHTSWVKVSMDVMRNMSKVGAVFSELELHVKFMWIRVFFPVEKELDQPWLKRFEAKRFSIKRKNKVSSSLMSKQKGKNIEMRSIDEPLGKEEENRMRRKREVDYEEEVPSLRRAIMVEKWIEDHGKKSSKHALRNSNGSNSSDSSCCGTLFSSSDNESSVTRSLQKSSSVHTMQTPKREKKFITTTKTKALQIYSELKKVKQPISPGGRIARLLNSIFSSKTAKKQNCNENLCSVTKSRSLKELPTSSYAASSFSTTCLSKAPCKIDSNGMKRAVRFSPVTKNIVGEDCKKKSVYKDDPRIVSFPVTRKPEKKIYNAELGDVPKYRETFHKADHEDFEDDNASCSSSDLFELDNIGVKYAEELPVYGTTKLKTNKDSANGYAF</sequence>
<protein>
    <submittedName>
        <fullName evidence="9">Uncharacterized protein</fullName>
    </submittedName>
</protein>
<evidence type="ECO:0000256" key="4">
    <source>
        <dbReference type="ARBA" id="ARBA00022448"/>
    </source>
</evidence>
<keyword evidence="7" id="KW-0927">Auxin signaling pathway</keyword>
<dbReference type="PANTHER" id="PTHR33541">
    <property type="entry name" value="PROTEIN BIG GRAIN 1-LIKE A-RELATED"/>
    <property type="match status" value="1"/>
</dbReference>
<evidence type="ECO:0000256" key="6">
    <source>
        <dbReference type="ARBA" id="ARBA00023136"/>
    </source>
</evidence>
<comment type="caution">
    <text evidence="9">The sequence shown here is derived from an EMBL/GenBank/DDBJ whole genome shotgun (WGS) entry which is preliminary data.</text>
</comment>
<dbReference type="GO" id="GO:0009734">
    <property type="term" value="P:auxin-activated signaling pathway"/>
    <property type="evidence" value="ECO:0007669"/>
    <property type="project" value="UniProtKB-KW"/>
</dbReference>
<feature type="region of interest" description="Disordered" evidence="8">
    <location>
        <begin position="171"/>
        <end position="225"/>
    </location>
</feature>
<evidence type="ECO:0000313" key="9">
    <source>
        <dbReference type="EMBL" id="KAK1377799.1"/>
    </source>
</evidence>
<comment type="similarity">
    <text evidence="3">Belongs to the BIG GRAIN 1 (BG1) plant protein family.</text>
</comment>
<dbReference type="GO" id="GO:0005886">
    <property type="term" value="C:plasma membrane"/>
    <property type="evidence" value="ECO:0007669"/>
    <property type="project" value="UniProtKB-SubCell"/>
</dbReference>
<evidence type="ECO:0000256" key="8">
    <source>
        <dbReference type="SAM" id="MobiDB-lite"/>
    </source>
</evidence>
<proteinExistence type="inferred from homology"/>
<evidence type="ECO:0000313" key="10">
    <source>
        <dbReference type="Proteomes" id="UP001237642"/>
    </source>
</evidence>
<organism evidence="9 10">
    <name type="scientific">Heracleum sosnowskyi</name>
    <dbReference type="NCBI Taxonomy" id="360622"/>
    <lineage>
        <taxon>Eukaryota</taxon>
        <taxon>Viridiplantae</taxon>
        <taxon>Streptophyta</taxon>
        <taxon>Embryophyta</taxon>
        <taxon>Tracheophyta</taxon>
        <taxon>Spermatophyta</taxon>
        <taxon>Magnoliopsida</taxon>
        <taxon>eudicotyledons</taxon>
        <taxon>Gunneridae</taxon>
        <taxon>Pentapetalae</taxon>
        <taxon>asterids</taxon>
        <taxon>campanulids</taxon>
        <taxon>Apiales</taxon>
        <taxon>Apiaceae</taxon>
        <taxon>Apioideae</taxon>
        <taxon>apioid superclade</taxon>
        <taxon>Tordylieae</taxon>
        <taxon>Tordyliinae</taxon>
        <taxon>Heracleum</taxon>
    </lineage>
</organism>
<evidence type="ECO:0000256" key="2">
    <source>
        <dbReference type="ARBA" id="ARBA00004236"/>
    </source>
</evidence>
<feature type="compositionally biased region" description="Polar residues" evidence="8">
    <location>
        <begin position="191"/>
        <end position="220"/>
    </location>
</feature>
<keyword evidence="10" id="KW-1185">Reference proteome</keyword>